<dbReference type="Gene3D" id="3.90.1530.10">
    <property type="entry name" value="Conserved hypothetical protein from pyrococcus furiosus pfu- 392566-001, ParB domain"/>
    <property type="match status" value="1"/>
</dbReference>
<dbReference type="InterPro" id="IPR036086">
    <property type="entry name" value="ParB/Sulfiredoxin_sf"/>
</dbReference>
<evidence type="ECO:0000313" key="2">
    <source>
        <dbReference type="EMBL" id="BBO80444.1"/>
    </source>
</evidence>
<sequence length="150" mass="17609">MKFESKEKVLRIDEIFKDDSIYPRERTDDKRIDFFSDLIQEGTKFPPIKIVKDTSGRYILIDGFHRYSAFIKLKRTEITCDLIDAAPQLWRLLSVGFNSDSSQPLKPGEIKKAIHDAWCKDNVRDKQQIADMVLRYYPNNSNSRFSFQVP</sequence>
<dbReference type="SUPFAM" id="SSF110849">
    <property type="entry name" value="ParB/Sulfiredoxin"/>
    <property type="match status" value="1"/>
</dbReference>
<dbReference type="Proteomes" id="UP000425960">
    <property type="component" value="Chromosome"/>
</dbReference>
<feature type="domain" description="ParB-like N-terminal" evidence="1">
    <location>
        <begin position="10"/>
        <end position="81"/>
    </location>
</feature>
<dbReference type="AlphaFoldDB" id="A0A5K7ZGI3"/>
<reference evidence="2 3" key="1">
    <citation type="submission" date="2019-11" db="EMBL/GenBank/DDBJ databases">
        <title>Comparative genomics of hydrocarbon-degrading Desulfosarcina strains.</title>
        <authorList>
            <person name="Watanabe M."/>
            <person name="Kojima H."/>
            <person name="Fukui M."/>
        </authorList>
    </citation>
    <scope>NUCLEOTIDE SEQUENCE [LARGE SCALE GENOMIC DNA]</scope>
    <source>
        <strain evidence="2 3">28bB2T</strain>
    </source>
</reference>
<dbReference type="InterPro" id="IPR003115">
    <property type="entry name" value="ParB_N"/>
</dbReference>
<dbReference type="Pfam" id="PF02195">
    <property type="entry name" value="ParB_N"/>
    <property type="match status" value="1"/>
</dbReference>
<dbReference type="RefSeq" id="WP_155321399.1">
    <property type="nucleotide sequence ID" value="NZ_AP021876.1"/>
</dbReference>
<evidence type="ECO:0000259" key="1">
    <source>
        <dbReference type="Pfam" id="PF02195"/>
    </source>
</evidence>
<dbReference type="KEGG" id="dov:DSCO28_10100"/>
<organism evidence="2 3">
    <name type="scientific">Desulfosarcina ovata subsp. sediminis</name>
    <dbReference type="NCBI Taxonomy" id="885957"/>
    <lineage>
        <taxon>Bacteria</taxon>
        <taxon>Pseudomonadati</taxon>
        <taxon>Thermodesulfobacteriota</taxon>
        <taxon>Desulfobacteria</taxon>
        <taxon>Desulfobacterales</taxon>
        <taxon>Desulfosarcinaceae</taxon>
        <taxon>Desulfosarcina</taxon>
    </lineage>
</organism>
<accession>A0A5K7ZGI3</accession>
<name>A0A5K7ZGI3_9BACT</name>
<dbReference type="EMBL" id="AP021876">
    <property type="protein sequence ID" value="BBO80444.1"/>
    <property type="molecule type" value="Genomic_DNA"/>
</dbReference>
<evidence type="ECO:0000313" key="3">
    <source>
        <dbReference type="Proteomes" id="UP000425960"/>
    </source>
</evidence>
<proteinExistence type="predicted"/>
<gene>
    <name evidence="2" type="ORF">DSCO28_10100</name>
</gene>
<protein>
    <recommendedName>
        <fullName evidence="1">ParB-like N-terminal domain-containing protein</fullName>
    </recommendedName>
</protein>